<evidence type="ECO:0000313" key="3">
    <source>
        <dbReference type="Proteomes" id="UP001149813"/>
    </source>
</evidence>
<sequence length="63" mass="7450">MSFNRFRFYDIAQRSLSTVLFATTVAGSIFIGVNVYNNWVEKQKLQKDMAYRKMVRDDPEHKS</sequence>
<evidence type="ECO:0000313" key="2">
    <source>
        <dbReference type="EMBL" id="KAJ1721801.1"/>
    </source>
</evidence>
<keyword evidence="1" id="KW-1133">Transmembrane helix</keyword>
<reference evidence="2" key="1">
    <citation type="submission" date="2022-07" db="EMBL/GenBank/DDBJ databases">
        <title>Phylogenomic reconstructions and comparative analyses of Kickxellomycotina fungi.</title>
        <authorList>
            <person name="Reynolds N.K."/>
            <person name="Stajich J.E."/>
            <person name="Barry K."/>
            <person name="Grigoriev I.V."/>
            <person name="Crous P."/>
            <person name="Smith M.E."/>
        </authorList>
    </citation>
    <scope>NUCLEOTIDE SEQUENCE</scope>
    <source>
        <strain evidence="2">NBRC 32514</strain>
    </source>
</reference>
<protein>
    <submittedName>
        <fullName evidence="2">Uncharacterized protein</fullName>
    </submittedName>
</protein>
<proteinExistence type="predicted"/>
<dbReference type="Proteomes" id="UP001149813">
    <property type="component" value="Unassembled WGS sequence"/>
</dbReference>
<organism evidence="2 3">
    <name type="scientific">Coemansia erecta</name>
    <dbReference type="NCBI Taxonomy" id="147472"/>
    <lineage>
        <taxon>Eukaryota</taxon>
        <taxon>Fungi</taxon>
        <taxon>Fungi incertae sedis</taxon>
        <taxon>Zoopagomycota</taxon>
        <taxon>Kickxellomycotina</taxon>
        <taxon>Kickxellomycetes</taxon>
        <taxon>Kickxellales</taxon>
        <taxon>Kickxellaceae</taxon>
        <taxon>Coemansia</taxon>
    </lineage>
</organism>
<accession>A0A9W7XVP9</accession>
<dbReference type="EMBL" id="JANBOJ010000148">
    <property type="protein sequence ID" value="KAJ1721801.1"/>
    <property type="molecule type" value="Genomic_DNA"/>
</dbReference>
<evidence type="ECO:0000256" key="1">
    <source>
        <dbReference type="SAM" id="Phobius"/>
    </source>
</evidence>
<gene>
    <name evidence="2" type="ORF">LPJ53_003714</name>
</gene>
<dbReference type="OrthoDB" id="5515555at2759"/>
<keyword evidence="1" id="KW-0812">Transmembrane</keyword>
<comment type="caution">
    <text evidence="2">The sequence shown here is derived from an EMBL/GenBank/DDBJ whole genome shotgun (WGS) entry which is preliminary data.</text>
</comment>
<dbReference type="AlphaFoldDB" id="A0A9W7XVP9"/>
<name>A0A9W7XVP9_9FUNG</name>
<feature type="transmembrane region" description="Helical" evidence="1">
    <location>
        <begin position="20"/>
        <end position="39"/>
    </location>
</feature>
<keyword evidence="3" id="KW-1185">Reference proteome</keyword>
<keyword evidence="1" id="KW-0472">Membrane</keyword>